<dbReference type="EMBL" id="CP034015">
    <property type="protein sequence ID" value="AZG71956.1"/>
    <property type="molecule type" value="Genomic_DNA"/>
</dbReference>
<evidence type="ECO:0000256" key="3">
    <source>
        <dbReference type="ARBA" id="ARBA00023082"/>
    </source>
</evidence>
<dbReference type="RefSeq" id="WP_124729569.1">
    <property type="nucleotide sequence ID" value="NZ_CBCSKC010000022.1"/>
</dbReference>
<dbReference type="OrthoDB" id="9797134at2"/>
<protein>
    <submittedName>
        <fullName evidence="7">RNA polymerase sigma factor</fullName>
    </submittedName>
</protein>
<evidence type="ECO:0000256" key="1">
    <source>
        <dbReference type="ARBA" id="ARBA00010641"/>
    </source>
</evidence>
<dbReference type="PANTHER" id="PTHR43133">
    <property type="entry name" value="RNA POLYMERASE ECF-TYPE SIGMA FACTO"/>
    <property type="match status" value="1"/>
</dbReference>
<dbReference type="InterPro" id="IPR013324">
    <property type="entry name" value="RNA_pol_sigma_r3/r4-like"/>
</dbReference>
<keyword evidence="3" id="KW-0731">Sigma factor</keyword>
<dbReference type="GO" id="GO:0006352">
    <property type="term" value="P:DNA-templated transcription initiation"/>
    <property type="evidence" value="ECO:0007669"/>
    <property type="project" value="InterPro"/>
</dbReference>
<feature type="domain" description="RNA polymerase sigma factor 70 region 4 type 2" evidence="6">
    <location>
        <begin position="103"/>
        <end position="149"/>
    </location>
</feature>
<dbReference type="InterPro" id="IPR036388">
    <property type="entry name" value="WH-like_DNA-bd_sf"/>
</dbReference>
<sequence>MKPELTLLLPALRRFAYSLTGSMHDADDLVQNTLLRILKSPPPEDVLLAKWAFKICRNQWIDDYRSQKVRTLATSKPELQAENYTDGEADIINDITLGEVNIAMNSLSDDQREVLSLIAVQGMSYSEAAEILAIPTGTIMSRLARARSNMVSFFKQPNGSMA</sequence>
<dbReference type="Proteomes" id="UP000278035">
    <property type="component" value="Chromosome"/>
</dbReference>
<dbReference type="AlphaFoldDB" id="A0A3G8LQR4"/>
<evidence type="ECO:0000313" key="7">
    <source>
        <dbReference type="EMBL" id="AZG71956.1"/>
    </source>
</evidence>
<dbReference type="Pfam" id="PF04542">
    <property type="entry name" value="Sigma70_r2"/>
    <property type="match status" value="1"/>
</dbReference>
<comment type="similarity">
    <text evidence="1">Belongs to the sigma-70 factor family. ECF subfamily.</text>
</comment>
<keyword evidence="4" id="KW-0804">Transcription</keyword>
<dbReference type="InterPro" id="IPR039425">
    <property type="entry name" value="RNA_pol_sigma-70-like"/>
</dbReference>
<dbReference type="SUPFAM" id="SSF88946">
    <property type="entry name" value="Sigma2 domain of RNA polymerase sigma factors"/>
    <property type="match status" value="1"/>
</dbReference>
<dbReference type="InterPro" id="IPR013249">
    <property type="entry name" value="RNA_pol_sigma70_r4_t2"/>
</dbReference>
<accession>A0A3G8LQR4</accession>
<dbReference type="NCBIfam" id="TIGR02937">
    <property type="entry name" value="sigma70-ECF"/>
    <property type="match status" value="1"/>
</dbReference>
<reference evidence="8" key="1">
    <citation type="submission" date="2018-11" db="EMBL/GenBank/DDBJ databases">
        <title>Shewanella sp. M2.</title>
        <authorList>
            <person name="Hwang Y.J."/>
            <person name="Hwang C.Y."/>
        </authorList>
    </citation>
    <scope>NUCLEOTIDE SEQUENCE [LARGE SCALE GENOMIC DNA]</scope>
    <source>
        <strain evidence="8">LMG 19866</strain>
    </source>
</reference>
<evidence type="ECO:0000256" key="4">
    <source>
        <dbReference type="ARBA" id="ARBA00023163"/>
    </source>
</evidence>
<evidence type="ECO:0000259" key="5">
    <source>
        <dbReference type="Pfam" id="PF04542"/>
    </source>
</evidence>
<dbReference type="GO" id="GO:0016987">
    <property type="term" value="F:sigma factor activity"/>
    <property type="evidence" value="ECO:0007669"/>
    <property type="project" value="UniProtKB-KW"/>
</dbReference>
<dbReference type="SUPFAM" id="SSF88659">
    <property type="entry name" value="Sigma3 and sigma4 domains of RNA polymerase sigma factors"/>
    <property type="match status" value="1"/>
</dbReference>
<dbReference type="Gene3D" id="1.10.1740.10">
    <property type="match status" value="1"/>
</dbReference>
<dbReference type="GO" id="GO:0003677">
    <property type="term" value="F:DNA binding"/>
    <property type="evidence" value="ECO:0007669"/>
    <property type="project" value="InterPro"/>
</dbReference>
<dbReference type="PANTHER" id="PTHR43133:SF25">
    <property type="entry name" value="RNA POLYMERASE SIGMA FACTOR RFAY-RELATED"/>
    <property type="match status" value="1"/>
</dbReference>
<organism evidence="7 8">
    <name type="scientific">Shewanella livingstonensis</name>
    <dbReference type="NCBI Taxonomy" id="150120"/>
    <lineage>
        <taxon>Bacteria</taxon>
        <taxon>Pseudomonadati</taxon>
        <taxon>Pseudomonadota</taxon>
        <taxon>Gammaproteobacteria</taxon>
        <taxon>Alteromonadales</taxon>
        <taxon>Shewanellaceae</taxon>
        <taxon>Shewanella</taxon>
    </lineage>
</organism>
<evidence type="ECO:0000256" key="2">
    <source>
        <dbReference type="ARBA" id="ARBA00023015"/>
    </source>
</evidence>
<dbReference type="InterPro" id="IPR007627">
    <property type="entry name" value="RNA_pol_sigma70_r2"/>
</dbReference>
<name>A0A3G8LQR4_9GAMM</name>
<keyword evidence="8" id="KW-1185">Reference proteome</keyword>
<dbReference type="InterPro" id="IPR013325">
    <property type="entry name" value="RNA_pol_sigma_r2"/>
</dbReference>
<dbReference type="Gene3D" id="1.10.10.10">
    <property type="entry name" value="Winged helix-like DNA-binding domain superfamily/Winged helix DNA-binding domain"/>
    <property type="match status" value="1"/>
</dbReference>
<dbReference type="InterPro" id="IPR014284">
    <property type="entry name" value="RNA_pol_sigma-70_dom"/>
</dbReference>
<keyword evidence="2" id="KW-0805">Transcription regulation</keyword>
<dbReference type="CDD" id="cd06171">
    <property type="entry name" value="Sigma70_r4"/>
    <property type="match status" value="1"/>
</dbReference>
<feature type="domain" description="RNA polymerase sigma-70 region 2" evidence="5">
    <location>
        <begin position="8"/>
        <end position="68"/>
    </location>
</feature>
<gene>
    <name evidence="7" type="ORF">EGC82_03780</name>
</gene>
<proteinExistence type="inferred from homology"/>
<evidence type="ECO:0000313" key="8">
    <source>
        <dbReference type="Proteomes" id="UP000278035"/>
    </source>
</evidence>
<dbReference type="Pfam" id="PF08281">
    <property type="entry name" value="Sigma70_r4_2"/>
    <property type="match status" value="1"/>
</dbReference>
<evidence type="ECO:0000259" key="6">
    <source>
        <dbReference type="Pfam" id="PF08281"/>
    </source>
</evidence>
<dbReference type="KEGG" id="slj:EGC82_03780"/>